<dbReference type="GO" id="GO:0005737">
    <property type="term" value="C:cytoplasm"/>
    <property type="evidence" value="ECO:0007669"/>
    <property type="project" value="UniProtKB-SubCell"/>
</dbReference>
<dbReference type="RefSeq" id="WP_011711722.1">
    <property type="nucleotide sequence ID" value="NC_008576.1"/>
</dbReference>
<feature type="domain" description="N-end aminoacyl transferase N-terminal" evidence="5">
    <location>
        <begin position="22"/>
        <end position="92"/>
    </location>
</feature>
<protein>
    <recommendedName>
        <fullName evidence="4">Aspartate/glutamate leucyltransferase</fullName>
        <ecNumber evidence="4">2.3.2.29</ecNumber>
    </recommendedName>
</protein>
<dbReference type="PANTHER" id="PTHR21367:SF1">
    <property type="entry name" value="ARGINYL-TRNA--PROTEIN TRANSFERASE 1"/>
    <property type="match status" value="1"/>
</dbReference>
<dbReference type="Pfam" id="PF04377">
    <property type="entry name" value="ATE_C"/>
    <property type="match status" value="1"/>
</dbReference>
<dbReference type="Pfam" id="PF04376">
    <property type="entry name" value="ATE_N"/>
    <property type="match status" value="1"/>
</dbReference>
<evidence type="ECO:0000259" key="5">
    <source>
        <dbReference type="Pfam" id="PF04376"/>
    </source>
</evidence>
<keyword evidence="1 4" id="KW-0963">Cytoplasm</keyword>
<dbReference type="InterPro" id="IPR007472">
    <property type="entry name" value="N-end_Aminoacyl_Trfase_C"/>
</dbReference>
<dbReference type="NCBIfam" id="NF002341">
    <property type="entry name" value="PRK01305.1-1"/>
    <property type="match status" value="1"/>
</dbReference>
<dbReference type="STRING" id="156889.Mmc1_0019"/>
<dbReference type="HAMAP" id="MF_00689">
    <property type="entry name" value="Bpt"/>
    <property type="match status" value="1"/>
</dbReference>
<proteinExistence type="inferred from homology"/>
<dbReference type="AlphaFoldDB" id="A0L3K5"/>
<dbReference type="EMBL" id="CP000471">
    <property type="protein sequence ID" value="ABK42548.1"/>
    <property type="molecule type" value="Genomic_DNA"/>
</dbReference>
<dbReference type="InterPro" id="IPR030700">
    <property type="entry name" value="N-end_Aminoacyl_Trfase"/>
</dbReference>
<keyword evidence="3 4" id="KW-0012">Acyltransferase</keyword>
<keyword evidence="8" id="KW-1185">Reference proteome</keyword>
<gene>
    <name evidence="4" type="primary">bpt</name>
    <name evidence="7" type="ordered locus">Mmc1_0019</name>
</gene>
<dbReference type="PANTHER" id="PTHR21367">
    <property type="entry name" value="ARGININE-TRNA-PROTEIN TRANSFERASE 1"/>
    <property type="match status" value="1"/>
</dbReference>
<evidence type="ECO:0000256" key="1">
    <source>
        <dbReference type="ARBA" id="ARBA00022490"/>
    </source>
</evidence>
<comment type="similarity">
    <text evidence="4">Belongs to the R-transferase family. Bpt subfamily.</text>
</comment>
<dbReference type="GO" id="GO:0008914">
    <property type="term" value="F:leucyl-tRNA--protein transferase activity"/>
    <property type="evidence" value="ECO:0007669"/>
    <property type="project" value="UniProtKB-UniRule"/>
</dbReference>
<dbReference type="GO" id="GO:0071596">
    <property type="term" value="P:ubiquitin-dependent protein catabolic process via the N-end rule pathway"/>
    <property type="evidence" value="ECO:0007669"/>
    <property type="project" value="InterPro"/>
</dbReference>
<organism evidence="7 8">
    <name type="scientific">Magnetococcus marinus (strain ATCC BAA-1437 / JCM 17883 / MC-1)</name>
    <dbReference type="NCBI Taxonomy" id="156889"/>
    <lineage>
        <taxon>Bacteria</taxon>
        <taxon>Pseudomonadati</taxon>
        <taxon>Pseudomonadota</taxon>
        <taxon>Magnetococcia</taxon>
        <taxon>Magnetococcales</taxon>
        <taxon>Magnetococcaceae</taxon>
        <taxon>Magnetococcus</taxon>
    </lineage>
</organism>
<reference evidence="8" key="1">
    <citation type="journal article" date="2009" name="Appl. Environ. Microbiol.">
        <title>Complete genome sequence of the chemolithoautotrophic marine magnetotactic coccus strain MC-1.</title>
        <authorList>
            <person name="Schubbe S."/>
            <person name="Williams T.J."/>
            <person name="Xie G."/>
            <person name="Kiss H.E."/>
            <person name="Brettin T.S."/>
            <person name="Martinez D."/>
            <person name="Ross C.A."/>
            <person name="Schuler D."/>
            <person name="Cox B.L."/>
            <person name="Nealson K.H."/>
            <person name="Bazylinski D.A."/>
        </authorList>
    </citation>
    <scope>NUCLEOTIDE SEQUENCE [LARGE SCALE GENOMIC DNA]</scope>
    <source>
        <strain evidence="8">ATCC BAA-1437 / JCM 17883 / MC-1</strain>
    </source>
</reference>
<dbReference type="PIRSF" id="PIRSF037208">
    <property type="entry name" value="ATE_pro_prd"/>
    <property type="match status" value="1"/>
</dbReference>
<dbReference type="Proteomes" id="UP000002586">
    <property type="component" value="Chromosome"/>
</dbReference>
<dbReference type="InterPro" id="IPR007471">
    <property type="entry name" value="N-end_Aminoacyl_Trfase_N"/>
</dbReference>
<evidence type="ECO:0000256" key="3">
    <source>
        <dbReference type="ARBA" id="ARBA00023315"/>
    </source>
</evidence>
<reference evidence="7 8" key="2">
    <citation type="journal article" date="2012" name="Int. J. Syst. Evol. Microbiol.">
        <title>Magnetococcus marinus gen. nov., sp. nov., a marine, magnetotactic bacterium that represents a novel lineage (Magnetococcaceae fam. nov.; Magnetococcales ord. nov.) at the base of the Alphaproteobacteria.</title>
        <authorList>
            <person name="Bazylinski D.A."/>
            <person name="Williams T.J."/>
            <person name="Lefevre C.T."/>
            <person name="Berg R.J."/>
            <person name="Zhang C.L."/>
            <person name="Bowser S.S."/>
            <person name="Dean A.J."/>
            <person name="Beveridge T.J."/>
        </authorList>
    </citation>
    <scope>NUCLEOTIDE SEQUENCE [LARGE SCALE GENOMIC DNA]</scope>
    <source>
        <strain evidence="8">ATCC BAA-1437 / JCM 17883 / MC-1</strain>
    </source>
</reference>
<dbReference type="EC" id="2.3.2.29" evidence="4"/>
<keyword evidence="2 4" id="KW-0808">Transferase</keyword>
<comment type="catalytic activity">
    <reaction evidence="4">
        <text>N-terminal L-aspartyl-[protein] + L-leucyl-tRNA(Leu) = N-terminal L-leucyl-L-aspartyl-[protein] + tRNA(Leu) + H(+)</text>
        <dbReference type="Rhea" id="RHEA:50420"/>
        <dbReference type="Rhea" id="RHEA-COMP:9613"/>
        <dbReference type="Rhea" id="RHEA-COMP:9622"/>
        <dbReference type="Rhea" id="RHEA-COMP:12669"/>
        <dbReference type="Rhea" id="RHEA-COMP:12674"/>
        <dbReference type="ChEBI" id="CHEBI:15378"/>
        <dbReference type="ChEBI" id="CHEBI:64720"/>
        <dbReference type="ChEBI" id="CHEBI:78442"/>
        <dbReference type="ChEBI" id="CHEBI:78494"/>
        <dbReference type="ChEBI" id="CHEBI:133042"/>
        <dbReference type="EC" id="2.3.2.29"/>
    </reaction>
</comment>
<evidence type="ECO:0000259" key="6">
    <source>
        <dbReference type="Pfam" id="PF04377"/>
    </source>
</evidence>
<feature type="domain" description="N-end rule aminoacyl transferase C-terminal" evidence="6">
    <location>
        <begin position="112"/>
        <end position="232"/>
    </location>
</feature>
<dbReference type="HOGENOM" id="CLU_077607_0_0_5"/>
<dbReference type="InterPro" id="IPR017138">
    <property type="entry name" value="Asp_Glu_LeuTrfase"/>
</dbReference>
<comment type="subcellular location">
    <subcellularLocation>
        <location evidence="4">Cytoplasm</location>
    </subcellularLocation>
</comment>
<dbReference type="InterPro" id="IPR016181">
    <property type="entry name" value="Acyl_CoA_acyltransferase"/>
</dbReference>
<dbReference type="SUPFAM" id="SSF55729">
    <property type="entry name" value="Acyl-CoA N-acyltransferases (Nat)"/>
    <property type="match status" value="1"/>
</dbReference>
<evidence type="ECO:0000313" key="8">
    <source>
        <dbReference type="Proteomes" id="UP000002586"/>
    </source>
</evidence>
<dbReference type="NCBIfam" id="NF002346">
    <property type="entry name" value="PRK01305.2-3"/>
    <property type="match status" value="1"/>
</dbReference>
<dbReference type="eggNOG" id="COG2935">
    <property type="taxonomic scope" value="Bacteria"/>
</dbReference>
<evidence type="ECO:0000256" key="4">
    <source>
        <dbReference type="HAMAP-Rule" id="MF_00689"/>
    </source>
</evidence>
<dbReference type="KEGG" id="mgm:Mmc1_0019"/>
<comment type="function">
    <text evidence="4">Functions in the N-end rule pathway of protein degradation where it conjugates Leu from its aminoacyl-tRNA to the N-termini of proteins containing an N-terminal aspartate or glutamate.</text>
</comment>
<accession>A0L3K5</accession>
<name>A0L3K5_MAGMM</name>
<sequence>MTGMSRIDATAQRLDLLLTPPHACSYLDNHEAAILFVEPSLPMSAPLYEHLMERGFRRSSEHVYRPYCAQCDACVSVRIPVERFKMSRNMRRIWKRNEDLTVASATPTHREEWFELYRRYLASRHAGGPMDDPQPSQFMEFLNASWSHTRFVEFRLNGRLIMVAVVDDQPKSLSAVYTFFDPNEKARSLGTYAILWQTEAAKQAAQPWVYLGYWIKQSPKMRYKSRFTPLEGYRDRRWRDLTPSELA</sequence>
<comment type="catalytic activity">
    <reaction evidence="4">
        <text>N-terminal L-glutamyl-[protein] + L-leucyl-tRNA(Leu) = N-terminal L-leucyl-L-glutamyl-[protein] + tRNA(Leu) + H(+)</text>
        <dbReference type="Rhea" id="RHEA:50412"/>
        <dbReference type="Rhea" id="RHEA-COMP:9613"/>
        <dbReference type="Rhea" id="RHEA-COMP:9622"/>
        <dbReference type="Rhea" id="RHEA-COMP:12664"/>
        <dbReference type="Rhea" id="RHEA-COMP:12668"/>
        <dbReference type="ChEBI" id="CHEBI:15378"/>
        <dbReference type="ChEBI" id="CHEBI:64721"/>
        <dbReference type="ChEBI" id="CHEBI:78442"/>
        <dbReference type="ChEBI" id="CHEBI:78494"/>
        <dbReference type="ChEBI" id="CHEBI:133041"/>
        <dbReference type="EC" id="2.3.2.29"/>
    </reaction>
</comment>
<dbReference type="NCBIfam" id="NF002342">
    <property type="entry name" value="PRK01305.1-3"/>
    <property type="match status" value="1"/>
</dbReference>
<evidence type="ECO:0000256" key="2">
    <source>
        <dbReference type="ARBA" id="ARBA00022679"/>
    </source>
</evidence>
<dbReference type="GO" id="GO:0004057">
    <property type="term" value="F:arginyl-tRNA--protein transferase activity"/>
    <property type="evidence" value="ECO:0007669"/>
    <property type="project" value="InterPro"/>
</dbReference>
<evidence type="ECO:0000313" key="7">
    <source>
        <dbReference type="EMBL" id="ABK42548.1"/>
    </source>
</evidence>